<accession>A0ABR7EV98</accession>
<protein>
    <submittedName>
        <fullName evidence="1">HAD family phosphatase</fullName>
    </submittedName>
</protein>
<dbReference type="InterPro" id="IPR051806">
    <property type="entry name" value="HAD-like_SPP"/>
</dbReference>
<gene>
    <name evidence="1" type="ORF">H8S07_08270</name>
</gene>
<dbReference type="InterPro" id="IPR006439">
    <property type="entry name" value="HAD-SF_hydro_IA"/>
</dbReference>
<comment type="caution">
    <text evidence="1">The sequence shown here is derived from an EMBL/GenBank/DDBJ whole genome shotgun (WGS) entry which is preliminary data.</text>
</comment>
<sequence>MIKGVIFDMDGTMFDTERLSSYCWKRTGENLGINVTDELMNDCRGKNPAVIRRLYMEAFGETFNYDAARAAKHVIFNEIIAGDGVPVKKGLEELLGYLEKQEIKKAVATSTEKKRASKLLQDAGVYDKMDAFIYGDEIKESKPDPEIFRVAAEKIGCKPEECLVLEDSEAGLRAGIALGGAIIYIPDIAIVPEQVTAKVTETLADLGKVIGWLEAHRCNAK</sequence>
<dbReference type="SFLD" id="SFLDG01129">
    <property type="entry name" value="C1.5:_HAD__Beta-PGM__Phosphata"/>
    <property type="match status" value="1"/>
</dbReference>
<dbReference type="SUPFAM" id="SSF56784">
    <property type="entry name" value="HAD-like"/>
    <property type="match status" value="1"/>
</dbReference>
<dbReference type="PRINTS" id="PR00413">
    <property type="entry name" value="HADHALOGNASE"/>
</dbReference>
<dbReference type="InterPro" id="IPR036412">
    <property type="entry name" value="HAD-like_sf"/>
</dbReference>
<dbReference type="SFLD" id="SFLDS00003">
    <property type="entry name" value="Haloacid_Dehalogenase"/>
    <property type="match status" value="1"/>
</dbReference>
<dbReference type="PANTHER" id="PTHR43481:SF4">
    <property type="entry name" value="GLYCEROL-1-PHOSPHATE PHOSPHOHYDROLASE 1-RELATED"/>
    <property type="match status" value="1"/>
</dbReference>
<dbReference type="Proteomes" id="UP000647235">
    <property type="component" value="Unassembled WGS sequence"/>
</dbReference>
<dbReference type="InterPro" id="IPR023214">
    <property type="entry name" value="HAD_sf"/>
</dbReference>
<dbReference type="Gene3D" id="3.40.50.1000">
    <property type="entry name" value="HAD superfamily/HAD-like"/>
    <property type="match status" value="1"/>
</dbReference>
<proteinExistence type="predicted"/>
<dbReference type="EMBL" id="JACOOY010000009">
    <property type="protein sequence ID" value="MBC5665272.1"/>
    <property type="molecule type" value="Genomic_DNA"/>
</dbReference>
<keyword evidence="2" id="KW-1185">Reference proteome</keyword>
<organism evidence="1 2">
    <name type="scientific">Dorea hominis</name>
    <dbReference type="NCBI Taxonomy" id="2763040"/>
    <lineage>
        <taxon>Bacteria</taxon>
        <taxon>Bacillati</taxon>
        <taxon>Bacillota</taxon>
        <taxon>Clostridia</taxon>
        <taxon>Lachnospirales</taxon>
        <taxon>Lachnospiraceae</taxon>
        <taxon>Dorea</taxon>
    </lineage>
</organism>
<reference evidence="1 2" key="1">
    <citation type="submission" date="2020-08" db="EMBL/GenBank/DDBJ databases">
        <title>Genome public.</title>
        <authorList>
            <person name="Liu C."/>
            <person name="Sun Q."/>
        </authorList>
    </citation>
    <scope>NUCLEOTIDE SEQUENCE [LARGE SCALE GENOMIC DNA]</scope>
    <source>
        <strain evidence="1 2">NSJ-36</strain>
    </source>
</reference>
<name>A0ABR7EV98_9FIRM</name>
<evidence type="ECO:0000313" key="2">
    <source>
        <dbReference type="Proteomes" id="UP000647235"/>
    </source>
</evidence>
<dbReference type="Pfam" id="PF00702">
    <property type="entry name" value="Hydrolase"/>
    <property type="match status" value="1"/>
</dbReference>
<dbReference type="CDD" id="cd07505">
    <property type="entry name" value="HAD_BPGM-like"/>
    <property type="match status" value="1"/>
</dbReference>
<evidence type="ECO:0000313" key="1">
    <source>
        <dbReference type="EMBL" id="MBC5665272.1"/>
    </source>
</evidence>
<dbReference type="NCBIfam" id="TIGR01509">
    <property type="entry name" value="HAD-SF-IA-v3"/>
    <property type="match status" value="1"/>
</dbReference>
<dbReference type="PANTHER" id="PTHR43481">
    <property type="entry name" value="FRUCTOSE-1-PHOSPHATE PHOSPHATASE"/>
    <property type="match status" value="1"/>
</dbReference>
<dbReference type="InterPro" id="IPR023198">
    <property type="entry name" value="PGP-like_dom2"/>
</dbReference>
<dbReference type="Gene3D" id="1.10.150.240">
    <property type="entry name" value="Putative phosphatase, domain 2"/>
    <property type="match status" value="1"/>
</dbReference>